<evidence type="ECO:0000256" key="2">
    <source>
        <dbReference type="ARBA" id="ARBA00022857"/>
    </source>
</evidence>
<protein>
    <submittedName>
        <fullName evidence="6">Short-chain dehydrogenase</fullName>
    </submittedName>
</protein>
<dbReference type="EMBL" id="JAANYQ010000015">
    <property type="protein sequence ID" value="KAF4120747.1"/>
    <property type="molecule type" value="Genomic_DNA"/>
</dbReference>
<feature type="signal peptide" evidence="5">
    <location>
        <begin position="1"/>
        <end position="15"/>
    </location>
</feature>
<dbReference type="Pfam" id="PF00106">
    <property type="entry name" value="adh_short"/>
    <property type="match status" value="1"/>
</dbReference>
<comment type="caution">
    <text evidence="6">The sequence shown here is derived from an EMBL/GenBank/DDBJ whole genome shotgun (WGS) entry which is preliminary data.</text>
</comment>
<dbReference type="InterPro" id="IPR036291">
    <property type="entry name" value="NAD(P)-bd_dom_sf"/>
</dbReference>
<dbReference type="InterPro" id="IPR020904">
    <property type="entry name" value="Sc_DH/Rdtase_CS"/>
</dbReference>
<reference evidence="6" key="1">
    <citation type="submission" date="2020-03" db="EMBL/GenBank/DDBJ databases">
        <title>Site-based positive gene gene selection in Geosmithia morbida across the United States reveals a broad range of putative effectors and factors for local host and environmental adapation.</title>
        <authorList>
            <person name="Onufrak A."/>
            <person name="Murdoch R.W."/>
            <person name="Gazis R."/>
            <person name="Huff M."/>
            <person name="Staton M."/>
            <person name="Klingeman W."/>
            <person name="Hadziabdic D."/>
        </authorList>
    </citation>
    <scope>NUCLEOTIDE SEQUENCE</scope>
    <source>
        <strain evidence="6">1262</strain>
    </source>
</reference>
<dbReference type="OrthoDB" id="1274115at2759"/>
<dbReference type="GeneID" id="55968981"/>
<dbReference type="InterPro" id="IPR002347">
    <property type="entry name" value="SDR_fam"/>
</dbReference>
<dbReference type="Gene3D" id="3.40.50.720">
    <property type="entry name" value="NAD(P)-binding Rossmann-like Domain"/>
    <property type="match status" value="1"/>
</dbReference>
<comment type="similarity">
    <text evidence="1 4">Belongs to the short-chain dehydrogenases/reductases (SDR) family.</text>
</comment>
<accession>A0A9P4YQK5</accession>
<dbReference type="PROSITE" id="PS00061">
    <property type="entry name" value="ADH_SHORT"/>
    <property type="match status" value="1"/>
</dbReference>
<dbReference type="Proteomes" id="UP000749293">
    <property type="component" value="Unassembled WGS sequence"/>
</dbReference>
<dbReference type="PRINTS" id="PR00080">
    <property type="entry name" value="SDRFAMILY"/>
</dbReference>
<evidence type="ECO:0000256" key="4">
    <source>
        <dbReference type="RuleBase" id="RU000363"/>
    </source>
</evidence>
<dbReference type="AlphaFoldDB" id="A0A9P4YQK5"/>
<dbReference type="RefSeq" id="XP_035319399.1">
    <property type="nucleotide sequence ID" value="XM_035464729.1"/>
</dbReference>
<evidence type="ECO:0000313" key="6">
    <source>
        <dbReference type="EMBL" id="KAF4120747.1"/>
    </source>
</evidence>
<evidence type="ECO:0000256" key="1">
    <source>
        <dbReference type="ARBA" id="ARBA00006484"/>
    </source>
</evidence>
<dbReference type="InterPro" id="IPR051911">
    <property type="entry name" value="SDR_oxidoreductase"/>
</dbReference>
<dbReference type="SUPFAM" id="SSF51735">
    <property type="entry name" value="NAD(P)-binding Rossmann-fold domains"/>
    <property type="match status" value="1"/>
</dbReference>
<sequence length="287" mass="30308">MSLVWFITGASNGLGLSMALQALQAGHKVIAAMRNPERSAAASRTIEEAGGSVFQLDTTESQEAIVSKMERAEAVYGQIDVLVNNAGYSVLGACEDFSEEEITTLFRTNVFGPMFITQGVLPGMRARRTGTIVNLSSVAGQDGSPACGLYSASKFGLEGYSESLSREVGEFGISVLIVEPGAFRTNFLAAMQVTGRGVGGSFRGGGSVVAQALDMYRAANGKQVGDPEKAVARIVDVVTGRGDAGELKGKVLRLVLGRDAHTRIVNKTDKLREDLEASKLVAYSTDM</sequence>
<dbReference type="PRINTS" id="PR00081">
    <property type="entry name" value="GDHRDH"/>
</dbReference>
<organism evidence="6 7">
    <name type="scientific">Geosmithia morbida</name>
    <dbReference type="NCBI Taxonomy" id="1094350"/>
    <lineage>
        <taxon>Eukaryota</taxon>
        <taxon>Fungi</taxon>
        <taxon>Dikarya</taxon>
        <taxon>Ascomycota</taxon>
        <taxon>Pezizomycotina</taxon>
        <taxon>Sordariomycetes</taxon>
        <taxon>Hypocreomycetidae</taxon>
        <taxon>Hypocreales</taxon>
        <taxon>Bionectriaceae</taxon>
        <taxon>Geosmithia</taxon>
    </lineage>
</organism>
<evidence type="ECO:0000313" key="7">
    <source>
        <dbReference type="Proteomes" id="UP000749293"/>
    </source>
</evidence>
<gene>
    <name evidence="6" type="ORF">GMORB2_2751</name>
</gene>
<evidence type="ECO:0000256" key="5">
    <source>
        <dbReference type="SAM" id="SignalP"/>
    </source>
</evidence>
<keyword evidence="5" id="KW-0732">Signal</keyword>
<dbReference type="GO" id="GO:0016491">
    <property type="term" value="F:oxidoreductase activity"/>
    <property type="evidence" value="ECO:0007669"/>
    <property type="project" value="UniProtKB-KW"/>
</dbReference>
<dbReference type="PANTHER" id="PTHR43976">
    <property type="entry name" value="SHORT CHAIN DEHYDROGENASE"/>
    <property type="match status" value="1"/>
</dbReference>
<keyword evidence="3" id="KW-0560">Oxidoreductase</keyword>
<dbReference type="PANTHER" id="PTHR43976:SF16">
    <property type="entry name" value="SHORT-CHAIN DEHYDROGENASE_REDUCTASE FAMILY PROTEIN"/>
    <property type="match status" value="1"/>
</dbReference>
<keyword evidence="7" id="KW-1185">Reference proteome</keyword>
<proteinExistence type="inferred from homology"/>
<keyword evidence="2" id="KW-0521">NADP</keyword>
<dbReference type="CDD" id="cd05374">
    <property type="entry name" value="17beta-HSD-like_SDR_c"/>
    <property type="match status" value="1"/>
</dbReference>
<evidence type="ECO:0000256" key="3">
    <source>
        <dbReference type="ARBA" id="ARBA00023002"/>
    </source>
</evidence>
<feature type="chain" id="PRO_5040330184" evidence="5">
    <location>
        <begin position="16"/>
        <end position="287"/>
    </location>
</feature>
<name>A0A9P4YQK5_9HYPO</name>